<sequence length="762" mass="76262">MISHDGGSSVVGTHSIGNEISCPAVVSTTRYVPARVSAYVASYVPFPMSTISPPCDVATCPSSTGNPSSSSDASRDASGAVAGAIAIAVAVGVASSRSGSKMANRTRAPPRSMRPPPGLALMSENFASAPATHSDAFVPAIVDNGKLTTPRALAIATSSPLLSSPRSTSATAGGSAATTRSARSASMSSNTLATNVMSIDPDAMIAANFSGASHPASVAASSSGSISIIAAPALNGSISEMMATSLSLSSVFARVCVFSSRTVSTTAANAEATSLGSIASHAADPAANSIRTIIIARLFVGIDARISPTTVASGILDAKIALSLGGKFPNTRAVSEYSIAARTTTAWSGYASLLSSTTAMDRNTSTTASVWTSARVSGASGAHPVSSSSSAIAAPNAPLYPESSTTDASARALPPGPRRHRMCPASFADIFGKTAPAIPEEAAGIEPPPPHNDPTSFASRGPVPPTSPPTSSSTDACDIAARCDATFSSIGRSASVTSASVERFGPSGVRSWSALRSGPPVFLASTTARTRSKNSGGISRHARAAASGSMCATDSTAASGSVFHRSRRIRSCASCADMDDSSAPRAFAGMFAKTSSRVFLSIARNVVVTSVVVIQHIAAAAAAGSIADSAPTRSAIGISLRTPAAAAGRMSSIAFATCDASKPSRDLAARCAAARDGRSPPPPNSNAASSSASSDVTSAIWATSSSAPLRRPMPSESSSSITSAVSTISVVSSSSSHPLASRTRTSRGTSGSGTPFNVARTK</sequence>
<proteinExistence type="predicted"/>
<keyword evidence="3" id="KW-1185">Reference proteome</keyword>
<name>C1MIC9_MICPC</name>
<feature type="region of interest" description="Disordered" evidence="1">
    <location>
        <begin position="705"/>
        <end position="762"/>
    </location>
</feature>
<dbReference type="EMBL" id="GG663735">
    <property type="protein sequence ID" value="EEH60898.1"/>
    <property type="molecule type" value="Genomic_DNA"/>
</dbReference>
<dbReference type="AlphaFoldDB" id="C1MIC9"/>
<evidence type="ECO:0000313" key="2">
    <source>
        <dbReference type="EMBL" id="EEH60898.1"/>
    </source>
</evidence>
<feature type="region of interest" description="Disordered" evidence="1">
    <location>
        <begin position="159"/>
        <end position="184"/>
    </location>
</feature>
<dbReference type="GeneID" id="9681201"/>
<feature type="compositionally biased region" description="Low complexity" evidence="1">
    <location>
        <begin position="382"/>
        <end position="397"/>
    </location>
</feature>
<feature type="region of interest" description="Disordered" evidence="1">
    <location>
        <begin position="98"/>
        <end position="122"/>
    </location>
</feature>
<reference evidence="2 3" key="1">
    <citation type="journal article" date="2009" name="Science">
        <title>Green evolution and dynamic adaptations revealed by genomes of the marine picoeukaryotes Micromonas.</title>
        <authorList>
            <person name="Worden A.Z."/>
            <person name="Lee J.H."/>
            <person name="Mock T."/>
            <person name="Rouze P."/>
            <person name="Simmons M.P."/>
            <person name="Aerts A.L."/>
            <person name="Allen A.E."/>
            <person name="Cuvelier M.L."/>
            <person name="Derelle E."/>
            <person name="Everett M.V."/>
            <person name="Foulon E."/>
            <person name="Grimwood J."/>
            <person name="Gundlach H."/>
            <person name="Henrissat B."/>
            <person name="Napoli C."/>
            <person name="McDonald S.M."/>
            <person name="Parker M.S."/>
            <person name="Rombauts S."/>
            <person name="Salamov A."/>
            <person name="Von Dassow P."/>
            <person name="Badger J.H."/>
            <person name="Coutinho P.M."/>
            <person name="Demir E."/>
            <person name="Dubchak I."/>
            <person name="Gentemann C."/>
            <person name="Eikrem W."/>
            <person name="Gready J.E."/>
            <person name="John U."/>
            <person name="Lanier W."/>
            <person name="Lindquist E.A."/>
            <person name="Lucas S."/>
            <person name="Mayer K.F."/>
            <person name="Moreau H."/>
            <person name="Not F."/>
            <person name="Otillar R."/>
            <person name="Panaud O."/>
            <person name="Pangilinan J."/>
            <person name="Paulsen I."/>
            <person name="Piegu B."/>
            <person name="Poliakov A."/>
            <person name="Robbens S."/>
            <person name="Schmutz J."/>
            <person name="Toulza E."/>
            <person name="Wyss T."/>
            <person name="Zelensky A."/>
            <person name="Zhou K."/>
            <person name="Armbrust E.V."/>
            <person name="Bhattacharya D."/>
            <person name="Goodenough U.W."/>
            <person name="Van de Peer Y."/>
            <person name="Grigoriev I.V."/>
        </authorList>
    </citation>
    <scope>NUCLEOTIDE SEQUENCE [LARGE SCALE GENOMIC DNA]</scope>
    <source>
        <strain evidence="2 3">CCMP1545</strain>
    </source>
</reference>
<feature type="region of interest" description="Disordered" evidence="1">
    <location>
        <begin position="382"/>
        <end position="419"/>
    </location>
</feature>
<feature type="compositionally biased region" description="Low complexity" evidence="1">
    <location>
        <begin position="715"/>
        <end position="754"/>
    </location>
</feature>
<evidence type="ECO:0000256" key="1">
    <source>
        <dbReference type="SAM" id="MobiDB-lite"/>
    </source>
</evidence>
<dbReference type="RefSeq" id="XP_003055646.1">
    <property type="nucleotide sequence ID" value="XM_003055600.1"/>
</dbReference>
<protein>
    <submittedName>
        <fullName evidence="2">Predicted protein</fullName>
    </submittedName>
</protein>
<organism evidence="3">
    <name type="scientific">Micromonas pusilla (strain CCMP1545)</name>
    <name type="common">Picoplanktonic green alga</name>
    <dbReference type="NCBI Taxonomy" id="564608"/>
    <lineage>
        <taxon>Eukaryota</taxon>
        <taxon>Viridiplantae</taxon>
        <taxon>Chlorophyta</taxon>
        <taxon>Mamiellophyceae</taxon>
        <taxon>Mamiellales</taxon>
        <taxon>Mamiellaceae</taxon>
        <taxon>Micromonas</taxon>
    </lineage>
</organism>
<accession>C1MIC9</accession>
<dbReference type="KEGG" id="mpp:MICPUCDRAFT_61601"/>
<feature type="region of interest" description="Disordered" evidence="1">
    <location>
        <begin position="440"/>
        <end position="475"/>
    </location>
</feature>
<evidence type="ECO:0000313" key="3">
    <source>
        <dbReference type="Proteomes" id="UP000001876"/>
    </source>
</evidence>
<dbReference type="Proteomes" id="UP000001876">
    <property type="component" value="Unassembled WGS sequence"/>
</dbReference>
<feature type="compositionally biased region" description="Basic and acidic residues" evidence="1">
    <location>
        <begin position="669"/>
        <end position="678"/>
    </location>
</feature>
<feature type="region of interest" description="Disordered" evidence="1">
    <location>
        <begin position="669"/>
        <end position="693"/>
    </location>
</feature>
<gene>
    <name evidence="2" type="ORF">MICPUCDRAFT_61601</name>
</gene>